<evidence type="ECO:0000313" key="2">
    <source>
        <dbReference type="EMBL" id="OSS42869.1"/>
    </source>
</evidence>
<proteinExistence type="predicted"/>
<feature type="transmembrane region" description="Helical" evidence="1">
    <location>
        <begin position="64"/>
        <end position="83"/>
    </location>
</feature>
<comment type="caution">
    <text evidence="2">The sequence shown here is derived from an EMBL/GenBank/DDBJ whole genome shotgun (WGS) entry which is preliminary data.</text>
</comment>
<keyword evidence="1" id="KW-1133">Transmembrane helix</keyword>
<dbReference type="RefSeq" id="WP_086033116.1">
    <property type="nucleotide sequence ID" value="NZ_MDSU01000002.1"/>
</dbReference>
<evidence type="ECO:0000313" key="3">
    <source>
        <dbReference type="Proteomes" id="UP000194141"/>
    </source>
</evidence>
<accession>A0A1X4XZ96</accession>
<sequence length="133" mass="14371">MLKKIFVIAGSFIAGLACNLALLFNHLSIDMTSILFSAFFSFAIAIAIYGKNAIQDTGEFGIKLMENILAAGLIVPYGFFIYLMLPKLLGKISLAGNPAFSQTGLYATVFLAIAVLAVIVESTKRKILNLLVY</sequence>
<reference evidence="2 3" key="1">
    <citation type="journal article" date="2017" name="Front. Microbiol.">
        <title>Genome Sequence of Desulfurella amilsii Strain TR1 and Comparative Genomics of Desulfurellaceae Family.</title>
        <authorList>
            <person name="Florentino A.P."/>
            <person name="Stams A.J."/>
            <person name="Sanchez-Andrea I."/>
        </authorList>
    </citation>
    <scope>NUCLEOTIDE SEQUENCE [LARGE SCALE GENOMIC DNA]</scope>
    <source>
        <strain evidence="2 3">TR1</strain>
    </source>
</reference>
<dbReference type="Proteomes" id="UP000194141">
    <property type="component" value="Unassembled WGS sequence"/>
</dbReference>
<name>A0A1X4XZ96_9BACT</name>
<dbReference type="PROSITE" id="PS51257">
    <property type="entry name" value="PROKAR_LIPOPROTEIN"/>
    <property type="match status" value="1"/>
</dbReference>
<feature type="transmembrane region" description="Helical" evidence="1">
    <location>
        <begin position="103"/>
        <end position="120"/>
    </location>
</feature>
<evidence type="ECO:0000256" key="1">
    <source>
        <dbReference type="SAM" id="Phobius"/>
    </source>
</evidence>
<dbReference type="AlphaFoldDB" id="A0A1X4XZ96"/>
<feature type="transmembrane region" description="Helical" evidence="1">
    <location>
        <begin position="33"/>
        <end position="52"/>
    </location>
</feature>
<dbReference type="STRING" id="1562698.DESAMIL20_299"/>
<feature type="transmembrane region" description="Helical" evidence="1">
    <location>
        <begin position="5"/>
        <end position="27"/>
    </location>
</feature>
<keyword evidence="1" id="KW-0472">Membrane</keyword>
<keyword evidence="1" id="KW-0812">Transmembrane</keyword>
<gene>
    <name evidence="2" type="ORF">DESAMIL20_299</name>
</gene>
<keyword evidence="3" id="KW-1185">Reference proteome</keyword>
<organism evidence="2 3">
    <name type="scientific">Desulfurella amilsii</name>
    <dbReference type="NCBI Taxonomy" id="1562698"/>
    <lineage>
        <taxon>Bacteria</taxon>
        <taxon>Pseudomonadati</taxon>
        <taxon>Campylobacterota</taxon>
        <taxon>Desulfurellia</taxon>
        <taxon>Desulfurellales</taxon>
        <taxon>Desulfurellaceae</taxon>
        <taxon>Desulfurella</taxon>
    </lineage>
</organism>
<dbReference type="EMBL" id="MDSU01000002">
    <property type="protein sequence ID" value="OSS42869.1"/>
    <property type="molecule type" value="Genomic_DNA"/>
</dbReference>
<protein>
    <submittedName>
        <fullName evidence="2">Uncharacterized protein</fullName>
    </submittedName>
</protein>